<dbReference type="OrthoDB" id="1113830at2"/>
<dbReference type="RefSeq" id="WP_078715790.1">
    <property type="nucleotide sequence ID" value="NZ_FUYC01000001.1"/>
</dbReference>
<evidence type="ECO:0000256" key="2">
    <source>
        <dbReference type="ARBA" id="ARBA00022516"/>
    </source>
</evidence>
<dbReference type="InterPro" id="IPR016181">
    <property type="entry name" value="Acyl_CoA_acyltransferase"/>
</dbReference>
<keyword evidence="4" id="KW-0443">Lipid metabolism</keyword>
<dbReference type="SUPFAM" id="SSF69593">
    <property type="entry name" value="Glycerol-3-phosphate (1)-acyltransferase"/>
    <property type="match status" value="1"/>
</dbReference>
<evidence type="ECO:0000259" key="6">
    <source>
        <dbReference type="SMART" id="SM00563"/>
    </source>
</evidence>
<evidence type="ECO:0000256" key="1">
    <source>
        <dbReference type="ARBA" id="ARBA00005189"/>
    </source>
</evidence>
<dbReference type="PANTHER" id="PTHR37323:SF1">
    <property type="entry name" value="L-ORNITHINE N(ALPHA)-ACYLTRANSFERASE"/>
    <property type="match status" value="1"/>
</dbReference>
<keyword evidence="5" id="KW-0012">Acyltransferase</keyword>
<feature type="domain" description="Phospholipid/glycerol acyltransferase" evidence="6">
    <location>
        <begin position="91"/>
        <end position="214"/>
    </location>
</feature>
<gene>
    <name evidence="7" type="ORF">SAMN02745704_00205</name>
</gene>
<protein>
    <submittedName>
        <fullName evidence="7">Putative hemolysin</fullName>
    </submittedName>
</protein>
<keyword evidence="8" id="KW-1185">Reference proteome</keyword>
<comment type="pathway">
    <text evidence="1">Lipid metabolism.</text>
</comment>
<organism evidence="7 8">
    <name type="scientific">Paucidesulfovibrio gracilis DSM 16080</name>
    <dbReference type="NCBI Taxonomy" id="1121449"/>
    <lineage>
        <taxon>Bacteria</taxon>
        <taxon>Pseudomonadati</taxon>
        <taxon>Thermodesulfobacteriota</taxon>
        <taxon>Desulfovibrionia</taxon>
        <taxon>Desulfovibrionales</taxon>
        <taxon>Desulfovibrionaceae</taxon>
        <taxon>Paucidesulfovibrio</taxon>
    </lineage>
</organism>
<dbReference type="GO" id="GO:0006629">
    <property type="term" value="P:lipid metabolic process"/>
    <property type="evidence" value="ECO:0007669"/>
    <property type="project" value="UniProtKB-KW"/>
</dbReference>
<dbReference type="Pfam" id="PF19576">
    <property type="entry name" value="Acyltransf_2"/>
    <property type="match status" value="1"/>
</dbReference>
<evidence type="ECO:0000313" key="8">
    <source>
        <dbReference type="Proteomes" id="UP000190027"/>
    </source>
</evidence>
<dbReference type="Pfam" id="PF13444">
    <property type="entry name" value="Acetyltransf_5"/>
    <property type="match status" value="1"/>
</dbReference>
<dbReference type="STRING" id="1121449.SAMN02745704_00205"/>
<dbReference type="CDD" id="cd07986">
    <property type="entry name" value="LPLAT_ACT14924-like"/>
    <property type="match status" value="1"/>
</dbReference>
<accession>A0A1T4W3B5</accession>
<reference evidence="7 8" key="1">
    <citation type="submission" date="2017-02" db="EMBL/GenBank/DDBJ databases">
        <authorList>
            <person name="Peterson S.W."/>
        </authorList>
    </citation>
    <scope>NUCLEOTIDE SEQUENCE [LARGE SCALE GENOMIC DNA]</scope>
    <source>
        <strain evidence="7 8">DSM 16080</strain>
    </source>
</reference>
<dbReference type="Gene3D" id="3.40.630.30">
    <property type="match status" value="1"/>
</dbReference>
<dbReference type="Proteomes" id="UP000190027">
    <property type="component" value="Unassembled WGS sequence"/>
</dbReference>
<sequence>MHARELHSEDASGLFKLEQPFDDPLRKALFALMKRPLARLLCFKKLNSLYESVHNQVEAGQDFVDVVLDLLNVQVNINEESLRHIPAKGPVFVVANHPFGIIDGLILMKTMRMVRPDSMVMANSMLGMIPEMRPYLVEVDPFGTSESAKRNIGGLKAALRLLRQGHMIGTFPAGEVASLRLRKRMVRDPQWSPIVAGIVRKTGAQVVPMFFKGRHGPLFQALGLVHPRLRTVMLPRVNLKKGNQAVDVTIGKPISAAKTRSFATDEEAINYLRFRTHILRRIDRKKDKASDGQLEETPIAAPWPHDDLMREIRSLDEERILLRSGEFLVFETGVSRMPGLLHEIGRLREETFRPVGEGTGRELDTDRFDMTYRHIVLWDEENERLAGAYRFGRTDELLARQGIRGLYSSTLFKLRPELFERMGPAMEMGRSFICSEYQRSYQSLLLLWKGISEYVTRNPRYKTLFGCVSVSSDYTPVSRELMVRFLRRHRAVPDLEHLARPKRPPKLKYVKRLDISLPETAFNDIEDIGVVVGDIETDKSIPVLLKQYLKLGGRILSFNIDPDFGDCMDGLILVDLRETERRMLNRFMGPDKAATFLEYHGVLPADETK</sequence>
<dbReference type="SMART" id="SM00563">
    <property type="entry name" value="PlsC"/>
    <property type="match status" value="1"/>
</dbReference>
<dbReference type="GO" id="GO:0016746">
    <property type="term" value="F:acyltransferase activity"/>
    <property type="evidence" value="ECO:0007669"/>
    <property type="project" value="UniProtKB-KW"/>
</dbReference>
<proteinExistence type="predicted"/>
<dbReference type="EMBL" id="FUYC01000001">
    <property type="protein sequence ID" value="SKA71784.1"/>
    <property type="molecule type" value="Genomic_DNA"/>
</dbReference>
<evidence type="ECO:0000256" key="4">
    <source>
        <dbReference type="ARBA" id="ARBA00023098"/>
    </source>
</evidence>
<dbReference type="InterPro" id="IPR002123">
    <property type="entry name" value="Plipid/glycerol_acylTrfase"/>
</dbReference>
<evidence type="ECO:0000313" key="7">
    <source>
        <dbReference type="EMBL" id="SKA71784.1"/>
    </source>
</evidence>
<dbReference type="AlphaFoldDB" id="A0A1T4W3B5"/>
<keyword evidence="3" id="KW-0808">Transferase</keyword>
<dbReference type="InterPro" id="IPR052351">
    <property type="entry name" value="Ornithine_N-alpha-AT"/>
</dbReference>
<keyword evidence="2" id="KW-0444">Lipid biosynthesis</keyword>
<dbReference type="InterPro" id="IPR045746">
    <property type="entry name" value="ACT14924-like_Acyltransf_dom"/>
</dbReference>
<evidence type="ECO:0000256" key="3">
    <source>
        <dbReference type="ARBA" id="ARBA00022679"/>
    </source>
</evidence>
<dbReference type="PANTHER" id="PTHR37323">
    <property type="entry name" value="GCN5-RELATED N-ACETYLTRANSFERASE"/>
    <property type="match status" value="1"/>
</dbReference>
<dbReference type="SUPFAM" id="SSF55729">
    <property type="entry name" value="Acyl-CoA N-acyltransferases (Nat)"/>
    <property type="match status" value="1"/>
</dbReference>
<name>A0A1T4W3B5_9BACT</name>
<evidence type="ECO:0000256" key="5">
    <source>
        <dbReference type="ARBA" id="ARBA00023315"/>
    </source>
</evidence>